<evidence type="ECO:0000256" key="8">
    <source>
        <dbReference type="ARBA" id="ARBA00022917"/>
    </source>
</evidence>
<keyword evidence="9" id="KW-0030">Aminoacyl-tRNA synthetase</keyword>
<dbReference type="Gene3D" id="3.40.50.620">
    <property type="entry name" value="HUPs"/>
    <property type="match status" value="1"/>
</dbReference>
<feature type="domain" description="tRNA synthetases class I catalytic" evidence="12">
    <location>
        <begin position="31"/>
        <end position="456"/>
    </location>
</feature>
<dbReference type="HAMAP" id="MF_00041">
    <property type="entry name" value="Cys_tRNA_synth"/>
    <property type="match status" value="1"/>
</dbReference>
<dbReference type="InterPro" id="IPR009080">
    <property type="entry name" value="tRNAsynth_Ia_anticodon-bd"/>
</dbReference>
<evidence type="ECO:0000256" key="4">
    <source>
        <dbReference type="ARBA" id="ARBA00022723"/>
    </source>
</evidence>
<evidence type="ECO:0000256" key="1">
    <source>
        <dbReference type="ARBA" id="ARBA00001947"/>
    </source>
</evidence>
<evidence type="ECO:0000256" key="5">
    <source>
        <dbReference type="ARBA" id="ARBA00022741"/>
    </source>
</evidence>
<dbReference type="NCBIfam" id="TIGR00435">
    <property type="entry name" value="cysS"/>
    <property type="match status" value="1"/>
</dbReference>
<dbReference type="EMBL" id="HBIV01031188">
    <property type="protein sequence ID" value="CAE0670607.1"/>
    <property type="molecule type" value="Transcribed_RNA"/>
</dbReference>
<dbReference type="PRINTS" id="PR00983">
    <property type="entry name" value="TRNASYNTHCYS"/>
</dbReference>
<dbReference type="AlphaFoldDB" id="A0A6V3PTH2"/>
<dbReference type="CDD" id="cd00672">
    <property type="entry name" value="CysRS_core"/>
    <property type="match status" value="1"/>
</dbReference>
<dbReference type="SUPFAM" id="SSF52374">
    <property type="entry name" value="Nucleotidylyl transferase"/>
    <property type="match status" value="1"/>
</dbReference>
<evidence type="ECO:0000256" key="7">
    <source>
        <dbReference type="ARBA" id="ARBA00022840"/>
    </source>
</evidence>
<dbReference type="SUPFAM" id="SSF47323">
    <property type="entry name" value="Anticodon-binding domain of a subclass of class I aminoacyl-tRNA synthetases"/>
    <property type="match status" value="1"/>
</dbReference>
<gene>
    <name evidence="13" type="ORF">LGLO00237_LOCUS22246</name>
</gene>
<feature type="coiled-coil region" evidence="11">
    <location>
        <begin position="121"/>
        <end position="164"/>
    </location>
</feature>
<keyword evidence="7" id="KW-0067">ATP-binding</keyword>
<dbReference type="InterPro" id="IPR032678">
    <property type="entry name" value="tRNA-synt_1_cat_dom"/>
</dbReference>
<evidence type="ECO:0000256" key="2">
    <source>
        <dbReference type="ARBA" id="ARBA00012832"/>
    </source>
</evidence>
<dbReference type="InterPro" id="IPR024909">
    <property type="entry name" value="Cys-tRNA/MSH_ligase"/>
</dbReference>
<evidence type="ECO:0000259" key="12">
    <source>
        <dbReference type="Pfam" id="PF01406"/>
    </source>
</evidence>
<dbReference type="EC" id="6.1.1.16" evidence="2"/>
<evidence type="ECO:0000256" key="6">
    <source>
        <dbReference type="ARBA" id="ARBA00022833"/>
    </source>
</evidence>
<dbReference type="GO" id="GO:0046872">
    <property type="term" value="F:metal ion binding"/>
    <property type="evidence" value="ECO:0007669"/>
    <property type="project" value="UniProtKB-KW"/>
</dbReference>
<name>A0A6V3PTH2_9EUKA</name>
<organism evidence="13">
    <name type="scientific">Lotharella globosa</name>
    <dbReference type="NCBI Taxonomy" id="91324"/>
    <lineage>
        <taxon>Eukaryota</taxon>
        <taxon>Sar</taxon>
        <taxon>Rhizaria</taxon>
        <taxon>Cercozoa</taxon>
        <taxon>Chlorarachniophyceae</taxon>
        <taxon>Lotharella</taxon>
    </lineage>
</organism>
<feature type="coiled-coil region" evidence="11">
    <location>
        <begin position="644"/>
        <end position="681"/>
    </location>
</feature>
<sequence>MEIPKNPNRGLKIMNSWGKKKTIFVPIDSNGHSVKVYVCGPTVYDSAHLGHARAYLTFDIIMRVLADYFGYDLFYVMNITDVDDKIILRARQNYLFDRYLEAGHGLEQVLKDVEKGVEMVKAKHQKRIEGLQKDVEQLLSDKESKRKEKEAKELTEIISDEKLKLQNVINAKTKADDYLKKEAKLPEAEKVRGVLQFVKSEVSYMLDKQLGETVTDLKIFRSHAERFEQEFLEDLKSLNIRFPVVLTRVSEYIPEIIQFVETLITKGVAYESNGSVYFNVGEFSKTHAYCKLRPECAKNAKLNEEGEGALGSATSDKKHPSDFALWKKSKKGEPKWKSPWGDGRPGWHIECSAMSGQLLGDNFDIHGGGVDLQFPHHDNEIAQSEAFFDTHQWVNYWMHAGHLHVKGKKMSKSLKNFTTIRSALTTSSATQLRLMFLLAKWDSEINFDENSLKEVKSRESAIRSFFDDAKAALRNRKKPSEEDQKWSADDIKLNNFLLQVKSKVHEALCDNLNWPDAMQQIANLITEGNKYYRKKGFKTLLLADIVAYVRKMLTIFGFFEESEGGSGGGGSKEETVTPFVNALVGFRNKIRDALADAKKTGAVDNKVLFSLCDALRDETLASLGVRLKDDKGNDQNWSLTDPAILKAEAEARKKEQEEREKKKAEIAAKKRKNKIATMEKEIKMFQDYKTDPKEYFKVIHQDRDRFTQFNEKGVPTHRKGEDGKEEEIAGRTLKNLGKALTKYEKVFNKCAKKLQKDPKYLENLEADLAKLKSS</sequence>
<keyword evidence="6" id="KW-0862">Zinc</keyword>
<dbReference type="GO" id="GO:0006423">
    <property type="term" value="P:cysteinyl-tRNA aminoacylation"/>
    <property type="evidence" value="ECO:0007669"/>
    <property type="project" value="InterPro"/>
</dbReference>
<reference evidence="13" key="1">
    <citation type="submission" date="2021-01" db="EMBL/GenBank/DDBJ databases">
        <authorList>
            <person name="Corre E."/>
            <person name="Pelletier E."/>
            <person name="Niang G."/>
            <person name="Scheremetjew M."/>
            <person name="Finn R."/>
            <person name="Kale V."/>
            <person name="Holt S."/>
            <person name="Cochrane G."/>
            <person name="Meng A."/>
            <person name="Brown T."/>
            <person name="Cohen L."/>
        </authorList>
    </citation>
    <scope>NUCLEOTIDE SEQUENCE</scope>
    <source>
        <strain evidence="13">CCCM811</strain>
    </source>
</reference>
<keyword evidence="5" id="KW-0547">Nucleotide-binding</keyword>
<keyword evidence="4" id="KW-0479">Metal-binding</keyword>
<dbReference type="InterPro" id="IPR015803">
    <property type="entry name" value="Cys-tRNA-ligase"/>
</dbReference>
<evidence type="ECO:0000256" key="9">
    <source>
        <dbReference type="ARBA" id="ARBA00023146"/>
    </source>
</evidence>
<dbReference type="InterPro" id="IPR014729">
    <property type="entry name" value="Rossmann-like_a/b/a_fold"/>
</dbReference>
<evidence type="ECO:0000256" key="11">
    <source>
        <dbReference type="SAM" id="Coils"/>
    </source>
</evidence>
<comment type="cofactor">
    <cofactor evidence="1">
        <name>Zn(2+)</name>
        <dbReference type="ChEBI" id="CHEBI:29105"/>
    </cofactor>
</comment>
<dbReference type="Gene3D" id="1.20.120.1910">
    <property type="entry name" value="Cysteine-tRNA ligase, C-terminal anti-codon recognition domain"/>
    <property type="match status" value="1"/>
</dbReference>
<dbReference type="GO" id="GO:0004817">
    <property type="term" value="F:cysteine-tRNA ligase activity"/>
    <property type="evidence" value="ECO:0007669"/>
    <property type="project" value="UniProtKB-EC"/>
</dbReference>
<accession>A0A6V3PTH2</accession>
<evidence type="ECO:0000256" key="3">
    <source>
        <dbReference type="ARBA" id="ARBA00022598"/>
    </source>
</evidence>
<dbReference type="GO" id="GO:0005524">
    <property type="term" value="F:ATP binding"/>
    <property type="evidence" value="ECO:0007669"/>
    <property type="project" value="UniProtKB-KW"/>
</dbReference>
<dbReference type="GO" id="GO:0005737">
    <property type="term" value="C:cytoplasm"/>
    <property type="evidence" value="ECO:0007669"/>
    <property type="project" value="TreeGrafter"/>
</dbReference>
<keyword evidence="11" id="KW-0175">Coiled coil</keyword>
<dbReference type="Pfam" id="PF01406">
    <property type="entry name" value="tRNA-synt_1e"/>
    <property type="match status" value="1"/>
</dbReference>
<protein>
    <recommendedName>
        <fullName evidence="2">cysteine--tRNA ligase</fullName>
        <ecNumber evidence="2">6.1.1.16</ecNumber>
    </recommendedName>
    <alternativeName>
        <fullName evidence="10">Cysteinyl-tRNA synthetase</fullName>
    </alternativeName>
</protein>
<evidence type="ECO:0000256" key="10">
    <source>
        <dbReference type="ARBA" id="ARBA00031499"/>
    </source>
</evidence>
<proteinExistence type="inferred from homology"/>
<keyword evidence="3" id="KW-0436">Ligase</keyword>
<keyword evidence="8" id="KW-0648">Protein biosynthesis</keyword>
<dbReference type="PANTHER" id="PTHR10890">
    <property type="entry name" value="CYSTEINYL-TRNA SYNTHETASE"/>
    <property type="match status" value="1"/>
</dbReference>
<evidence type="ECO:0000313" key="13">
    <source>
        <dbReference type="EMBL" id="CAE0670607.1"/>
    </source>
</evidence>
<dbReference type="PANTHER" id="PTHR10890:SF3">
    <property type="entry name" value="CYSTEINE--TRNA LIGASE, CYTOPLASMIC"/>
    <property type="match status" value="1"/>
</dbReference>